<name>A0A0H4XJ50_9BACT</name>
<dbReference type="KEGG" id="mym:A176_005209"/>
<evidence type="ECO:0000313" key="1">
    <source>
        <dbReference type="EMBL" id="AKQ68297.1"/>
    </source>
</evidence>
<proteinExistence type="predicted"/>
<accession>A0A0H4XJ50</accession>
<sequence>MGDRDEAARINGSVGWTAAIAARPLQVDMDRVRIAEWLC</sequence>
<dbReference type="EMBL" id="CP012109">
    <property type="protein sequence ID" value="AKQ68297.1"/>
    <property type="molecule type" value="Genomic_DNA"/>
</dbReference>
<reference evidence="1 2" key="1">
    <citation type="journal article" date="2016" name="PLoS ONE">
        <title>Complete Genome Sequence and Comparative Genomics of a Novel Myxobacterium Myxococcus hansupus.</title>
        <authorList>
            <person name="Sharma G."/>
            <person name="Narwani T."/>
            <person name="Subramanian S."/>
        </authorList>
    </citation>
    <scope>NUCLEOTIDE SEQUENCE [LARGE SCALE GENOMIC DNA]</scope>
    <source>
        <strain evidence="2">mixupus</strain>
    </source>
</reference>
<organism evidence="1 2">
    <name type="scientific">Pseudomyxococcus hansupus</name>
    <dbReference type="NCBI Taxonomy" id="1297742"/>
    <lineage>
        <taxon>Bacteria</taxon>
        <taxon>Pseudomonadati</taxon>
        <taxon>Myxococcota</taxon>
        <taxon>Myxococcia</taxon>
        <taxon>Myxococcales</taxon>
        <taxon>Cystobacterineae</taxon>
        <taxon>Myxococcaceae</taxon>
        <taxon>Pseudomyxococcus</taxon>
    </lineage>
</organism>
<evidence type="ECO:0000313" key="2">
    <source>
        <dbReference type="Proteomes" id="UP000009026"/>
    </source>
</evidence>
<dbReference type="PATRIC" id="fig|1297742.4.peg.5288"/>
<keyword evidence="2" id="KW-1185">Reference proteome</keyword>
<dbReference type="AlphaFoldDB" id="A0A0H4XJ50"/>
<dbReference type="Proteomes" id="UP000009026">
    <property type="component" value="Chromosome"/>
</dbReference>
<gene>
    <name evidence="1" type="ORF">A176_005209</name>
</gene>
<protein>
    <submittedName>
        <fullName evidence="1">Uncharacterized protein</fullName>
    </submittedName>
</protein>
<dbReference type="STRING" id="1297742.A176_005209"/>